<gene>
    <name evidence="1" type="ORF">ESZ47_06905</name>
</gene>
<dbReference type="Proteomes" id="UP000442244">
    <property type="component" value="Unassembled WGS sequence"/>
</dbReference>
<reference evidence="1 2" key="1">
    <citation type="submission" date="2019-01" db="EMBL/GenBank/DDBJ databases">
        <title>Leuconostoc litchii sp. nov., a novel lactic acid bacterium isolated from lychee.</title>
        <authorList>
            <person name="Wang L.-T."/>
        </authorList>
    </citation>
    <scope>NUCLEOTIDE SEQUENCE [LARGE SCALE GENOMIC DNA]</scope>
    <source>
        <strain evidence="1 2">MB7</strain>
    </source>
</reference>
<dbReference type="RefSeq" id="WP_148606016.1">
    <property type="nucleotide sequence ID" value="NZ_BSUV01000006.1"/>
</dbReference>
<protein>
    <submittedName>
        <fullName evidence="1">Uncharacterized protein</fullName>
    </submittedName>
</protein>
<comment type="caution">
    <text evidence="1">The sequence shown here is derived from an EMBL/GenBank/DDBJ whole genome shotgun (WGS) entry which is preliminary data.</text>
</comment>
<accession>A0A6P2CNF5</accession>
<dbReference type="OrthoDB" id="9988361at2"/>
<proteinExistence type="predicted"/>
<evidence type="ECO:0000313" key="2">
    <source>
        <dbReference type="Proteomes" id="UP000442244"/>
    </source>
</evidence>
<sequence length="81" mass="9689">MVSKKKLDTRRTELLDLFKLADKHPEQAQQAIQQVINPPYSRKLADNITESSINNLSDPYLENYYNDWLYKIWNYAEKIKQ</sequence>
<dbReference type="EMBL" id="SDGY01000004">
    <property type="protein sequence ID" value="TYC46414.1"/>
    <property type="molecule type" value="Genomic_DNA"/>
</dbReference>
<keyword evidence="2" id="KW-1185">Reference proteome</keyword>
<evidence type="ECO:0000313" key="1">
    <source>
        <dbReference type="EMBL" id="TYC46414.1"/>
    </source>
</evidence>
<organism evidence="1 2">
    <name type="scientific">Leuconostoc litchii</name>
    <dbReference type="NCBI Taxonomy" id="1981069"/>
    <lineage>
        <taxon>Bacteria</taxon>
        <taxon>Bacillati</taxon>
        <taxon>Bacillota</taxon>
        <taxon>Bacilli</taxon>
        <taxon>Lactobacillales</taxon>
        <taxon>Lactobacillaceae</taxon>
        <taxon>Leuconostoc</taxon>
    </lineage>
</organism>
<dbReference type="AlphaFoldDB" id="A0A6P2CNF5"/>
<name>A0A6P2CNF5_9LACO</name>